<protein>
    <submittedName>
        <fullName evidence="2">Uncharacterized protein</fullName>
    </submittedName>
</protein>
<dbReference type="AlphaFoldDB" id="A0A0A9AQQ2"/>
<feature type="region of interest" description="Disordered" evidence="1">
    <location>
        <begin position="32"/>
        <end position="53"/>
    </location>
</feature>
<dbReference type="EMBL" id="GBRH01248483">
    <property type="protein sequence ID" value="JAD49412.1"/>
    <property type="molecule type" value="Transcribed_RNA"/>
</dbReference>
<proteinExistence type="predicted"/>
<feature type="compositionally biased region" description="Polar residues" evidence="1">
    <location>
        <begin position="39"/>
        <end position="53"/>
    </location>
</feature>
<name>A0A0A9AQQ2_ARUDO</name>
<accession>A0A0A9AQQ2</accession>
<organism evidence="2">
    <name type="scientific">Arundo donax</name>
    <name type="common">Giant reed</name>
    <name type="synonym">Donax arundinaceus</name>
    <dbReference type="NCBI Taxonomy" id="35708"/>
    <lineage>
        <taxon>Eukaryota</taxon>
        <taxon>Viridiplantae</taxon>
        <taxon>Streptophyta</taxon>
        <taxon>Embryophyta</taxon>
        <taxon>Tracheophyta</taxon>
        <taxon>Spermatophyta</taxon>
        <taxon>Magnoliopsida</taxon>
        <taxon>Liliopsida</taxon>
        <taxon>Poales</taxon>
        <taxon>Poaceae</taxon>
        <taxon>PACMAD clade</taxon>
        <taxon>Arundinoideae</taxon>
        <taxon>Arundineae</taxon>
        <taxon>Arundo</taxon>
    </lineage>
</organism>
<reference evidence="2" key="1">
    <citation type="submission" date="2014-09" db="EMBL/GenBank/DDBJ databases">
        <authorList>
            <person name="Magalhaes I.L.F."/>
            <person name="Oliveira U."/>
            <person name="Santos F.R."/>
            <person name="Vidigal T.H.D.A."/>
            <person name="Brescovit A.D."/>
            <person name="Santos A.J."/>
        </authorList>
    </citation>
    <scope>NUCLEOTIDE SEQUENCE</scope>
    <source>
        <tissue evidence="2">Shoot tissue taken approximately 20 cm above the soil surface</tissue>
    </source>
</reference>
<reference evidence="2" key="2">
    <citation type="journal article" date="2015" name="Data Brief">
        <title>Shoot transcriptome of the giant reed, Arundo donax.</title>
        <authorList>
            <person name="Barrero R.A."/>
            <person name="Guerrero F.D."/>
            <person name="Moolhuijzen P."/>
            <person name="Goolsby J.A."/>
            <person name="Tidwell J."/>
            <person name="Bellgard S.E."/>
            <person name="Bellgard M.I."/>
        </authorList>
    </citation>
    <scope>NUCLEOTIDE SEQUENCE</scope>
    <source>
        <tissue evidence="2">Shoot tissue taken approximately 20 cm above the soil surface</tissue>
    </source>
</reference>
<evidence type="ECO:0000313" key="2">
    <source>
        <dbReference type="EMBL" id="JAD49412.1"/>
    </source>
</evidence>
<evidence type="ECO:0000256" key="1">
    <source>
        <dbReference type="SAM" id="MobiDB-lite"/>
    </source>
</evidence>
<sequence>MSSRSYAASLACCGATAQLKYAKGPPRWCSTAPKPVPEASQSTTNGRSKSGSCKTGPSVSARFNAVNACSAAGVQRKASFFSSWVRGRATVP</sequence>